<evidence type="ECO:0000259" key="1">
    <source>
        <dbReference type="Pfam" id="PF12081"/>
    </source>
</evidence>
<gene>
    <name evidence="2" type="ORF">EYD45_08570</name>
</gene>
<dbReference type="OrthoDB" id="1440489at2"/>
<evidence type="ECO:0000313" key="3">
    <source>
        <dbReference type="Proteomes" id="UP000291142"/>
    </source>
</evidence>
<sequence length="210" mass="25181">MKLIKFLLLLTIVYSCKTDSKTDLKPDSDVNETYTMYGFLIEEFVHSSTMLKDQIAENLSNDKLLNDDTTQTYHSLTTEYLKYLDSVYWKLFDKINDQYDYNGELSNKELINEFFFNGEKYNEKATKFISKLESYRTEILKLITDKNLAERVRRELNTDSVQNREAKKFDYLNYMYKDLPLISVLSHMKYREKVIIEFENDFLKNRMLNE</sequence>
<accession>A0A4V2JA93</accession>
<organism evidence="2 3">
    <name type="scientific">Hyunsoonleella flava</name>
    <dbReference type="NCBI Taxonomy" id="2527939"/>
    <lineage>
        <taxon>Bacteria</taxon>
        <taxon>Pseudomonadati</taxon>
        <taxon>Bacteroidota</taxon>
        <taxon>Flavobacteriia</taxon>
        <taxon>Flavobacteriales</taxon>
        <taxon>Flavobacteriaceae</taxon>
    </lineage>
</organism>
<evidence type="ECO:0000313" key="2">
    <source>
        <dbReference type="EMBL" id="TBN04053.1"/>
    </source>
</evidence>
<dbReference type="AlphaFoldDB" id="A0A4V2JA93"/>
<keyword evidence="3" id="KW-1185">Reference proteome</keyword>
<dbReference type="RefSeq" id="WP_130964124.1">
    <property type="nucleotide sequence ID" value="NZ_SIRT01000005.1"/>
</dbReference>
<reference evidence="2 3" key="1">
    <citation type="submission" date="2019-02" db="EMBL/GenBank/DDBJ databases">
        <title>Hyunsoonleella sp., isolated from marine sediment.</title>
        <authorList>
            <person name="Liu B.-T."/>
        </authorList>
    </citation>
    <scope>NUCLEOTIDE SEQUENCE [LARGE SCALE GENOMIC DNA]</scope>
    <source>
        <strain evidence="2 3">T58</strain>
    </source>
</reference>
<dbReference type="Proteomes" id="UP000291142">
    <property type="component" value="Unassembled WGS sequence"/>
</dbReference>
<proteinExistence type="predicted"/>
<dbReference type="Pfam" id="PF12081">
    <property type="entry name" value="GldM_1st"/>
    <property type="match status" value="1"/>
</dbReference>
<dbReference type="PROSITE" id="PS51257">
    <property type="entry name" value="PROKAR_LIPOPROTEIN"/>
    <property type="match status" value="1"/>
</dbReference>
<dbReference type="InterPro" id="IPR022720">
    <property type="entry name" value="Motility-assoc_prot_GldM_N"/>
</dbReference>
<feature type="domain" description="Gliding motility-associated protein GldM N-terminal" evidence="1">
    <location>
        <begin position="51"/>
        <end position="205"/>
    </location>
</feature>
<name>A0A4V2JA93_9FLAO</name>
<comment type="caution">
    <text evidence="2">The sequence shown here is derived from an EMBL/GenBank/DDBJ whole genome shotgun (WGS) entry which is preliminary data.</text>
</comment>
<protein>
    <recommendedName>
        <fullName evidence="1">Gliding motility-associated protein GldM N-terminal domain-containing protein</fullName>
    </recommendedName>
</protein>
<dbReference type="EMBL" id="SIRT01000005">
    <property type="protein sequence ID" value="TBN04053.1"/>
    <property type="molecule type" value="Genomic_DNA"/>
</dbReference>